<dbReference type="NCBIfam" id="TIGR02847">
    <property type="entry name" value="CyoD"/>
    <property type="match status" value="1"/>
</dbReference>
<evidence type="ECO:0000256" key="7">
    <source>
        <dbReference type="ARBA" id="ARBA00022692"/>
    </source>
</evidence>
<sequence length="132" mass="14497">MSHAPVHHDNDRAGGHHDDHDGGIHFSVKGYAIGFLLSLVLTAIPFWLVMGKALPSSSVTGFVVLAFAAVQMVVHMVYFLHLDAKSEGGWNMLALIFTVVLVAIMLVGSLWVMHHLNTNMMPMAPHDMRNMP</sequence>
<evidence type="ECO:0000256" key="9">
    <source>
        <dbReference type="ARBA" id="ARBA00022989"/>
    </source>
</evidence>
<keyword evidence="8" id="KW-0249">Electron transport</keyword>
<evidence type="ECO:0000256" key="11">
    <source>
        <dbReference type="ARBA" id="ARBA00023136"/>
    </source>
</evidence>
<keyword evidence="11 17" id="KW-0472">Membrane</keyword>
<dbReference type="InterPro" id="IPR005171">
    <property type="entry name" value="Cyt_c_oxidase_su4_prok"/>
</dbReference>
<evidence type="ECO:0000256" key="8">
    <source>
        <dbReference type="ARBA" id="ARBA00022982"/>
    </source>
</evidence>
<evidence type="ECO:0000256" key="12">
    <source>
        <dbReference type="ARBA" id="ARBA00025694"/>
    </source>
</evidence>
<comment type="similarity">
    <text evidence="2">Belongs to the cytochrome c oxidase bacterial subunit 4 family.</text>
</comment>
<comment type="subunit">
    <text evidence="3">Heterooctamer of two A chains, two B chains, two C chains and two D chains.</text>
</comment>
<dbReference type="Proteomes" id="UP000269708">
    <property type="component" value="Unassembled WGS sequence"/>
</dbReference>
<keyword evidence="19" id="KW-1185">Reference proteome</keyword>
<feature type="transmembrane region" description="Helical" evidence="17">
    <location>
        <begin position="92"/>
        <end position="113"/>
    </location>
</feature>
<comment type="function">
    <text evidence="12">Cytochrome bo(3) ubiquinol terminal oxidase is the component of the aerobic respiratory chain of E.coli that predominates when cells are grown at high aeration. Has proton pump activity across the membrane in addition to electron transfer, pumping 2 protons/electron.</text>
</comment>
<comment type="subcellular location">
    <subcellularLocation>
        <location evidence="1">Cell membrane</location>
        <topology evidence="1">Multi-pass membrane protein</topology>
    </subcellularLocation>
</comment>
<name>A0A3N4W637_9GAMM</name>
<evidence type="ECO:0000256" key="13">
    <source>
        <dbReference type="ARBA" id="ARBA00030071"/>
    </source>
</evidence>
<keyword evidence="10" id="KW-0560">Oxidoreductase</keyword>
<protein>
    <recommendedName>
        <fullName evidence="4">Cytochrome bo(3) ubiquinol oxidase subunit 4</fullName>
    </recommendedName>
    <alternativeName>
        <fullName evidence="16">Cytochrome o ubiquinol oxidase subunit 4</fullName>
    </alternativeName>
    <alternativeName>
        <fullName evidence="13">Oxidase bo(3) subunit 4</fullName>
    </alternativeName>
    <alternativeName>
        <fullName evidence="14">Ubiquinol oxidase polypeptide IV</fullName>
    </alternativeName>
    <alternativeName>
        <fullName evidence="15">Ubiquinol oxidase subunit 4</fullName>
    </alternativeName>
</protein>
<keyword evidence="6" id="KW-1003">Cell membrane</keyword>
<reference evidence="18 19" key="1">
    <citation type="submission" date="2018-11" db="EMBL/GenBank/DDBJ databases">
        <title>Genomic Encyclopedia of Type Strains, Phase IV (KMG-IV): sequencing the most valuable type-strain genomes for metagenomic binning, comparative biology and taxonomic classification.</title>
        <authorList>
            <person name="Goeker M."/>
        </authorList>
    </citation>
    <scope>NUCLEOTIDE SEQUENCE [LARGE SCALE GENOMIC DNA]</scope>
    <source>
        <strain evidence="18 19">DSM 25623</strain>
    </source>
</reference>
<dbReference type="GO" id="GO:0005886">
    <property type="term" value="C:plasma membrane"/>
    <property type="evidence" value="ECO:0007669"/>
    <property type="project" value="UniProtKB-SubCell"/>
</dbReference>
<organism evidence="18 19">
    <name type="scientific">Vulcaniibacterium tengchongense</name>
    <dbReference type="NCBI Taxonomy" id="1273429"/>
    <lineage>
        <taxon>Bacteria</taxon>
        <taxon>Pseudomonadati</taxon>
        <taxon>Pseudomonadota</taxon>
        <taxon>Gammaproteobacteria</taxon>
        <taxon>Lysobacterales</taxon>
        <taxon>Lysobacteraceae</taxon>
        <taxon>Vulcaniibacterium</taxon>
    </lineage>
</organism>
<dbReference type="PANTHER" id="PTHR36835:SF1">
    <property type="entry name" value="CYTOCHROME BO(3) UBIQUINOL OXIDASE SUBUNIT 4"/>
    <property type="match status" value="1"/>
</dbReference>
<evidence type="ECO:0000256" key="2">
    <source>
        <dbReference type="ARBA" id="ARBA00008079"/>
    </source>
</evidence>
<evidence type="ECO:0000256" key="3">
    <source>
        <dbReference type="ARBA" id="ARBA00011700"/>
    </source>
</evidence>
<dbReference type="Pfam" id="PF03626">
    <property type="entry name" value="COX4_pro"/>
    <property type="match status" value="1"/>
</dbReference>
<keyword evidence="9 17" id="KW-1133">Transmembrane helix</keyword>
<evidence type="ECO:0000256" key="14">
    <source>
        <dbReference type="ARBA" id="ARBA00030211"/>
    </source>
</evidence>
<dbReference type="GO" id="GO:0009486">
    <property type="term" value="F:cytochrome bo3 ubiquinol oxidase activity"/>
    <property type="evidence" value="ECO:0007669"/>
    <property type="project" value="InterPro"/>
</dbReference>
<dbReference type="InterPro" id="IPR050968">
    <property type="entry name" value="Cytochrome_c_oxidase_bac_sub4"/>
</dbReference>
<keyword evidence="5" id="KW-0813">Transport</keyword>
<feature type="transmembrane region" description="Helical" evidence="17">
    <location>
        <begin position="31"/>
        <end position="50"/>
    </location>
</feature>
<evidence type="ECO:0000256" key="4">
    <source>
        <dbReference type="ARBA" id="ARBA00014689"/>
    </source>
</evidence>
<evidence type="ECO:0000256" key="10">
    <source>
        <dbReference type="ARBA" id="ARBA00023002"/>
    </source>
</evidence>
<feature type="transmembrane region" description="Helical" evidence="17">
    <location>
        <begin position="62"/>
        <end position="80"/>
    </location>
</feature>
<dbReference type="PANTHER" id="PTHR36835">
    <property type="entry name" value="CYTOCHROME BO(3) UBIQUINOL OXIDASE SUBUNIT 4"/>
    <property type="match status" value="1"/>
</dbReference>
<evidence type="ECO:0000256" key="17">
    <source>
        <dbReference type="SAM" id="Phobius"/>
    </source>
</evidence>
<evidence type="ECO:0000256" key="16">
    <source>
        <dbReference type="ARBA" id="ARBA00032185"/>
    </source>
</evidence>
<dbReference type="EMBL" id="RKQN01000001">
    <property type="protein sequence ID" value="RPE81550.1"/>
    <property type="molecule type" value="Genomic_DNA"/>
</dbReference>
<dbReference type="RefSeq" id="WP_170167587.1">
    <property type="nucleotide sequence ID" value="NZ_RKQN01000001.1"/>
</dbReference>
<dbReference type="GO" id="GO:0019646">
    <property type="term" value="P:aerobic electron transport chain"/>
    <property type="evidence" value="ECO:0007669"/>
    <property type="project" value="TreeGrafter"/>
</dbReference>
<dbReference type="InterPro" id="IPR014210">
    <property type="entry name" value="Cyt_o_ubiqinol_oxidase_su4"/>
</dbReference>
<evidence type="ECO:0000313" key="18">
    <source>
        <dbReference type="EMBL" id="RPE81550.1"/>
    </source>
</evidence>
<proteinExistence type="inferred from homology"/>
<evidence type="ECO:0000256" key="1">
    <source>
        <dbReference type="ARBA" id="ARBA00004651"/>
    </source>
</evidence>
<dbReference type="GO" id="GO:0015078">
    <property type="term" value="F:proton transmembrane transporter activity"/>
    <property type="evidence" value="ECO:0007669"/>
    <property type="project" value="TreeGrafter"/>
</dbReference>
<dbReference type="GO" id="GO:0015990">
    <property type="term" value="P:electron transport coupled proton transport"/>
    <property type="evidence" value="ECO:0007669"/>
    <property type="project" value="InterPro"/>
</dbReference>
<accession>A0A3N4W637</accession>
<gene>
    <name evidence="18" type="ORF">EDC50_0741</name>
</gene>
<dbReference type="AlphaFoldDB" id="A0A3N4W637"/>
<evidence type="ECO:0000256" key="6">
    <source>
        <dbReference type="ARBA" id="ARBA00022475"/>
    </source>
</evidence>
<evidence type="ECO:0000256" key="15">
    <source>
        <dbReference type="ARBA" id="ARBA00031887"/>
    </source>
</evidence>
<comment type="caution">
    <text evidence="18">The sequence shown here is derived from an EMBL/GenBank/DDBJ whole genome shotgun (WGS) entry which is preliminary data.</text>
</comment>
<evidence type="ECO:0000256" key="5">
    <source>
        <dbReference type="ARBA" id="ARBA00022448"/>
    </source>
</evidence>
<dbReference type="GO" id="GO:0009319">
    <property type="term" value="C:cytochrome o ubiquinol oxidase complex"/>
    <property type="evidence" value="ECO:0007669"/>
    <property type="project" value="TreeGrafter"/>
</dbReference>
<keyword evidence="7 17" id="KW-0812">Transmembrane</keyword>
<evidence type="ECO:0000313" key="19">
    <source>
        <dbReference type="Proteomes" id="UP000269708"/>
    </source>
</evidence>